<accession>A0A841BL66</accession>
<dbReference type="InterPro" id="IPR046879">
    <property type="entry name" value="KANL3/Tex30_Abhydrolase"/>
</dbReference>
<dbReference type="Proteomes" id="UP000587527">
    <property type="component" value="Unassembled WGS sequence"/>
</dbReference>
<evidence type="ECO:0000313" key="3">
    <source>
        <dbReference type="Proteomes" id="UP000587527"/>
    </source>
</evidence>
<feature type="domain" description="KANL3/Tex30 alpha/beta hydrolase-like" evidence="1">
    <location>
        <begin position="48"/>
        <end position="165"/>
    </location>
</feature>
<evidence type="ECO:0000313" key="2">
    <source>
        <dbReference type="EMBL" id="MBB5867986.1"/>
    </source>
</evidence>
<organism evidence="2 3">
    <name type="scientific">Allocatelliglobosispora scoriae</name>
    <dbReference type="NCBI Taxonomy" id="643052"/>
    <lineage>
        <taxon>Bacteria</taxon>
        <taxon>Bacillati</taxon>
        <taxon>Actinomycetota</taxon>
        <taxon>Actinomycetes</taxon>
        <taxon>Micromonosporales</taxon>
        <taxon>Micromonosporaceae</taxon>
        <taxon>Allocatelliglobosispora</taxon>
    </lineage>
</organism>
<dbReference type="EMBL" id="JACHMN010000002">
    <property type="protein sequence ID" value="MBB5867986.1"/>
    <property type="molecule type" value="Genomic_DNA"/>
</dbReference>
<dbReference type="RefSeq" id="WP_221469801.1">
    <property type="nucleotide sequence ID" value="NZ_JACHMN010000002.1"/>
</dbReference>
<dbReference type="InterPro" id="IPR029058">
    <property type="entry name" value="AB_hydrolase_fold"/>
</dbReference>
<evidence type="ECO:0000259" key="1">
    <source>
        <dbReference type="Pfam" id="PF20408"/>
    </source>
</evidence>
<name>A0A841BL66_9ACTN</name>
<proteinExistence type="predicted"/>
<dbReference type="SUPFAM" id="SSF53474">
    <property type="entry name" value="alpha/beta-Hydrolases"/>
    <property type="match status" value="1"/>
</dbReference>
<comment type="caution">
    <text evidence="2">The sequence shown here is derived from an EMBL/GenBank/DDBJ whole genome shotgun (WGS) entry which is preliminary data.</text>
</comment>
<protein>
    <submittedName>
        <fullName evidence="2">Pimeloyl-ACP methyl ester carboxylesterase</fullName>
    </submittedName>
</protein>
<reference evidence="2 3" key="1">
    <citation type="submission" date="2020-08" db="EMBL/GenBank/DDBJ databases">
        <title>Sequencing the genomes of 1000 actinobacteria strains.</title>
        <authorList>
            <person name="Klenk H.-P."/>
        </authorList>
    </citation>
    <scope>NUCLEOTIDE SEQUENCE [LARGE SCALE GENOMIC DNA]</scope>
    <source>
        <strain evidence="2 3">DSM 45362</strain>
    </source>
</reference>
<dbReference type="Pfam" id="PF20408">
    <property type="entry name" value="Abhydrolase_11"/>
    <property type="match status" value="1"/>
</dbReference>
<sequence>MSRAVIEVEGNGPEGDDVTAIAMVLHGGAAHGHAPVHKARLAYLRMRPFATEVHRGLRQEGVAVWRLRYRYRGWNGADRDPVHDVEWALAEAAGRHPNTPVVLIGHSMGGRAALWAAGSPNVIGVCALAPWIEPADPLGQLSDRRVLIVHGDADRMTSPIESRRYAARAAQLGVDIQFIGVRGAGHTMLSQPSLWHRLAADFVRDTLTLRAA</sequence>
<gene>
    <name evidence="2" type="ORF">F4553_001365</name>
</gene>
<dbReference type="Gene3D" id="3.40.50.1820">
    <property type="entry name" value="alpha/beta hydrolase"/>
    <property type="match status" value="1"/>
</dbReference>
<keyword evidence="3" id="KW-1185">Reference proteome</keyword>
<dbReference type="AlphaFoldDB" id="A0A841BL66"/>